<dbReference type="SUPFAM" id="SSF53092">
    <property type="entry name" value="Creatinase/prolidase N-terminal domain"/>
    <property type="match status" value="1"/>
</dbReference>
<reference evidence="10 11" key="1">
    <citation type="submission" date="2016-11" db="EMBL/GenBank/DDBJ databases">
        <authorList>
            <person name="Jaros S."/>
            <person name="Januszkiewicz K."/>
            <person name="Wedrychowicz H."/>
        </authorList>
    </citation>
    <scope>NUCLEOTIDE SEQUENCE [LARGE SCALE GENOMIC DNA]</scope>
</reference>
<accession>A0A2X0MPB5</accession>
<sequence length="664" mass="73906">MANLLGTAGKDNMVSLERGRLTELRKLMKEHNVDGYIVDSGDAHGSEYIAACDERRAWISGFTGSAGTAVVFTNEARLTTDGRYHQQAGNELSSEWTLYKHGIPETFYQTTEVKSWQEQLAALPPSTRIGLDPTLISVGDYHTILPTLSSESKLVPIENNLVDAIWADRPARPKNPVVLQEIKYAGQASTDKMEAIRKEVTKKDDASTSVPKAKTTYLVSSMLDEICWTLNLRGSDIAFNPVFFAHLVIPIDARKKPTLFVDLEQLPQSVYEYLDQEVKVDIEPYEDVYKFLKTVGQGLGEHEKVMMPKSTNLALALAVGLDKCDAGSRGPIGACLAFGILQCCPISESRPRLVHTVDLKAVKNDVEIEGFRQSHLRDGVALVRYFAWLEQQLDADVNVSEYEGAQLLEKFRKELDLFKGLSFTTISSTGANASIIHYHYSEDPAQATRIRKDQIYLCDSGAQFNDGTTDTTRTLHFGEPSMSERRAYTRVLQGHIAIDTAVFPETTTGYLLDAFARRPLWLDGLDYRHGTGHGVGSHINVHEGPQGIGTRIAYNEVKLRAGHVCSNEPGYYEDGKFGIRIENIVVVREASTPNQFGGVKFLEMESVTQVPIATNLVLVELLSPDERNWLNTYNASVREKLTPLIKKTGDESALKWLEKETRAL</sequence>
<evidence type="ECO:0000256" key="2">
    <source>
        <dbReference type="ARBA" id="ARBA00008766"/>
    </source>
</evidence>
<evidence type="ECO:0000259" key="8">
    <source>
        <dbReference type="Pfam" id="PF01321"/>
    </source>
</evidence>
<evidence type="ECO:0000256" key="1">
    <source>
        <dbReference type="ARBA" id="ARBA00001936"/>
    </source>
</evidence>
<gene>
    <name evidence="10" type="primary">BQ5605_C023g09610</name>
    <name evidence="10" type="ORF">BQ5605_C023G09610</name>
</gene>
<evidence type="ECO:0000256" key="3">
    <source>
        <dbReference type="ARBA" id="ARBA00022723"/>
    </source>
</evidence>
<dbReference type="GO" id="GO:0046872">
    <property type="term" value="F:metal ion binding"/>
    <property type="evidence" value="ECO:0007669"/>
    <property type="project" value="UniProtKB-KW"/>
</dbReference>
<dbReference type="InterPro" id="IPR000994">
    <property type="entry name" value="Pept_M24"/>
</dbReference>
<dbReference type="InterPro" id="IPR032416">
    <property type="entry name" value="Peptidase_M24_C"/>
</dbReference>
<evidence type="ECO:0000313" key="10">
    <source>
        <dbReference type="EMBL" id="SGZ23628.1"/>
    </source>
</evidence>
<dbReference type="Proteomes" id="UP000249464">
    <property type="component" value="Unassembled WGS sequence"/>
</dbReference>
<dbReference type="InterPro" id="IPR000587">
    <property type="entry name" value="Creatinase_N"/>
</dbReference>
<dbReference type="InterPro" id="IPR033740">
    <property type="entry name" value="Pept_M24B"/>
</dbReference>
<comment type="cofactor">
    <cofactor evidence="1">
        <name>Mn(2+)</name>
        <dbReference type="ChEBI" id="CHEBI:29035"/>
    </cofactor>
</comment>
<dbReference type="GO" id="GO:0070006">
    <property type="term" value="F:metalloaminopeptidase activity"/>
    <property type="evidence" value="ECO:0007669"/>
    <property type="project" value="InterPro"/>
</dbReference>
<keyword evidence="3 6" id="KW-0479">Metal-binding</keyword>
<feature type="domain" description="Peptidase M24 C-terminal" evidence="9">
    <location>
        <begin position="600"/>
        <end position="664"/>
    </location>
</feature>
<dbReference type="Pfam" id="PF01321">
    <property type="entry name" value="Creatinase_N"/>
    <property type="match status" value="1"/>
</dbReference>
<dbReference type="AlphaFoldDB" id="A0A2X0MPB5"/>
<dbReference type="SUPFAM" id="SSF55920">
    <property type="entry name" value="Creatinase/aminopeptidase"/>
    <property type="match status" value="1"/>
</dbReference>
<dbReference type="InterPro" id="IPR036005">
    <property type="entry name" value="Creatinase/aminopeptidase-like"/>
</dbReference>
<dbReference type="PROSITE" id="PS00491">
    <property type="entry name" value="PROLINE_PEPTIDASE"/>
    <property type="match status" value="1"/>
</dbReference>
<evidence type="ECO:0000259" key="9">
    <source>
        <dbReference type="Pfam" id="PF16188"/>
    </source>
</evidence>
<keyword evidence="4" id="KW-0378">Hydrolase</keyword>
<dbReference type="InterPro" id="IPR050422">
    <property type="entry name" value="X-Pro_aminopeptidase_P"/>
</dbReference>
<dbReference type="CDD" id="cd01085">
    <property type="entry name" value="APP"/>
    <property type="match status" value="1"/>
</dbReference>
<dbReference type="Pfam" id="PF16189">
    <property type="entry name" value="Creatinase_N_2"/>
    <property type="match status" value="1"/>
</dbReference>
<dbReference type="Gene3D" id="3.90.230.10">
    <property type="entry name" value="Creatinase/methionine aminopeptidase superfamily"/>
    <property type="match status" value="1"/>
</dbReference>
<protein>
    <submittedName>
        <fullName evidence="10">BQ5605_C023g09610 protein</fullName>
    </submittedName>
</protein>
<dbReference type="FunFam" id="3.90.230.10:FF:000007">
    <property type="entry name" value="Xaa-Pro aminopeptidase P"/>
    <property type="match status" value="1"/>
</dbReference>
<evidence type="ECO:0000256" key="6">
    <source>
        <dbReference type="RuleBase" id="RU000590"/>
    </source>
</evidence>
<dbReference type="EMBL" id="FQNC01000085">
    <property type="protein sequence ID" value="SGZ23628.1"/>
    <property type="molecule type" value="Genomic_DNA"/>
</dbReference>
<evidence type="ECO:0000313" key="11">
    <source>
        <dbReference type="Proteomes" id="UP000249464"/>
    </source>
</evidence>
<proteinExistence type="inferred from homology"/>
<dbReference type="PANTHER" id="PTHR43763:SF6">
    <property type="entry name" value="XAA-PRO AMINOPEPTIDASE 1"/>
    <property type="match status" value="1"/>
</dbReference>
<dbReference type="PANTHER" id="PTHR43763">
    <property type="entry name" value="XAA-PRO AMINOPEPTIDASE 1"/>
    <property type="match status" value="1"/>
</dbReference>
<evidence type="ECO:0000256" key="4">
    <source>
        <dbReference type="ARBA" id="ARBA00022801"/>
    </source>
</evidence>
<name>A0A2X0MPB5_9BASI</name>
<evidence type="ECO:0000256" key="5">
    <source>
        <dbReference type="ARBA" id="ARBA00023211"/>
    </source>
</evidence>
<dbReference type="STRING" id="796604.A0A2X0MPB5"/>
<keyword evidence="11" id="KW-1185">Reference proteome</keyword>
<feature type="domain" description="Peptidase M24" evidence="7">
    <location>
        <begin position="370"/>
        <end position="589"/>
    </location>
</feature>
<feature type="domain" description="Creatinase N-terminal" evidence="8">
    <location>
        <begin position="20"/>
        <end position="159"/>
    </location>
</feature>
<dbReference type="Pfam" id="PF16188">
    <property type="entry name" value="Peptidase_M24_C"/>
    <property type="match status" value="1"/>
</dbReference>
<organism evidence="10 11">
    <name type="scientific">Microbotryum silenes-dioicae</name>
    <dbReference type="NCBI Taxonomy" id="796604"/>
    <lineage>
        <taxon>Eukaryota</taxon>
        <taxon>Fungi</taxon>
        <taxon>Dikarya</taxon>
        <taxon>Basidiomycota</taxon>
        <taxon>Pucciniomycotina</taxon>
        <taxon>Microbotryomycetes</taxon>
        <taxon>Microbotryales</taxon>
        <taxon>Microbotryaceae</taxon>
        <taxon>Microbotryum</taxon>
    </lineage>
</organism>
<comment type="similarity">
    <text evidence="2 6">Belongs to the peptidase M24B family.</text>
</comment>
<dbReference type="InterPro" id="IPR001131">
    <property type="entry name" value="Peptidase_M24B_aminopep-P_CS"/>
</dbReference>
<dbReference type="Pfam" id="PF00557">
    <property type="entry name" value="Peptidase_M24"/>
    <property type="match status" value="1"/>
</dbReference>
<dbReference type="Gene3D" id="3.40.350.10">
    <property type="entry name" value="Creatinase/prolidase N-terminal domain"/>
    <property type="match status" value="2"/>
</dbReference>
<dbReference type="FunFam" id="3.40.350.10:FF:000003">
    <property type="entry name" value="Xaa-pro aminopeptidase P"/>
    <property type="match status" value="1"/>
</dbReference>
<dbReference type="InterPro" id="IPR029149">
    <property type="entry name" value="Creatin/AminoP/Spt16_N"/>
</dbReference>
<evidence type="ECO:0000259" key="7">
    <source>
        <dbReference type="Pfam" id="PF00557"/>
    </source>
</evidence>
<keyword evidence="5" id="KW-0464">Manganese</keyword>
<dbReference type="GO" id="GO:0005737">
    <property type="term" value="C:cytoplasm"/>
    <property type="evidence" value="ECO:0007669"/>
    <property type="project" value="UniProtKB-ARBA"/>
</dbReference>